<comment type="subunit">
    <text evidence="8">Microtubule inner protein component of sperm flagellar doublet microtubules.</text>
</comment>
<dbReference type="Proteomes" id="UP001152320">
    <property type="component" value="Chromosome 10"/>
</dbReference>
<dbReference type="Pfam" id="PF06608">
    <property type="entry name" value="CFAP68"/>
    <property type="match status" value="1"/>
</dbReference>
<reference evidence="9" key="1">
    <citation type="submission" date="2021-10" db="EMBL/GenBank/DDBJ databases">
        <title>Tropical sea cucumber genome reveals ecological adaptation and Cuvierian tubules defense mechanism.</title>
        <authorList>
            <person name="Chen T."/>
        </authorList>
    </citation>
    <scope>NUCLEOTIDE SEQUENCE</scope>
    <source>
        <strain evidence="9">Nanhai2018</strain>
        <tissue evidence="9">Muscle</tissue>
    </source>
</reference>
<dbReference type="EMBL" id="JAIZAY010000010">
    <property type="protein sequence ID" value="KAJ8034268.1"/>
    <property type="molecule type" value="Genomic_DNA"/>
</dbReference>
<evidence type="ECO:0000256" key="5">
    <source>
        <dbReference type="ARBA" id="ARBA00023212"/>
    </source>
</evidence>
<keyword evidence="6" id="KW-0966">Cell projection</keyword>
<dbReference type="GO" id="GO:0005930">
    <property type="term" value="C:axoneme"/>
    <property type="evidence" value="ECO:0007669"/>
    <property type="project" value="UniProtKB-ARBA"/>
</dbReference>
<evidence type="ECO:0000256" key="8">
    <source>
        <dbReference type="ARBA" id="ARBA00046435"/>
    </source>
</evidence>
<evidence type="ECO:0000256" key="7">
    <source>
        <dbReference type="ARBA" id="ARBA00035003"/>
    </source>
</evidence>
<keyword evidence="10" id="KW-1185">Reference proteome</keyword>
<keyword evidence="3" id="KW-0282">Flagellum</keyword>
<organism evidence="9 10">
    <name type="scientific">Holothuria leucospilota</name>
    <name type="common">Black long sea cucumber</name>
    <name type="synonym">Mertensiothuria leucospilota</name>
    <dbReference type="NCBI Taxonomy" id="206669"/>
    <lineage>
        <taxon>Eukaryota</taxon>
        <taxon>Metazoa</taxon>
        <taxon>Echinodermata</taxon>
        <taxon>Eleutherozoa</taxon>
        <taxon>Echinozoa</taxon>
        <taxon>Holothuroidea</taxon>
        <taxon>Aspidochirotacea</taxon>
        <taxon>Aspidochirotida</taxon>
        <taxon>Holothuriidae</taxon>
        <taxon>Holothuria</taxon>
    </lineage>
</organism>
<keyword evidence="4" id="KW-0969">Cilium</keyword>
<evidence type="ECO:0000313" key="10">
    <source>
        <dbReference type="Proteomes" id="UP001152320"/>
    </source>
</evidence>
<dbReference type="InterPro" id="IPR037662">
    <property type="entry name" value="CFAP68/107"/>
</dbReference>
<name>A0A9Q1BX39_HOLLE</name>
<evidence type="ECO:0000313" key="9">
    <source>
        <dbReference type="EMBL" id="KAJ8034268.1"/>
    </source>
</evidence>
<comment type="caution">
    <text evidence="9">The sequence shown here is derived from an EMBL/GenBank/DDBJ whole genome shotgun (WGS) entry which is preliminary data.</text>
</comment>
<gene>
    <name evidence="9" type="ORF">HOLleu_21034</name>
</gene>
<evidence type="ECO:0000256" key="6">
    <source>
        <dbReference type="ARBA" id="ARBA00023273"/>
    </source>
</evidence>
<keyword evidence="2" id="KW-0963">Cytoplasm</keyword>
<dbReference type="AlphaFoldDB" id="A0A9Q1BX39"/>
<dbReference type="InterPro" id="IPR009524">
    <property type="entry name" value="CFAP68"/>
</dbReference>
<keyword evidence="5" id="KW-0206">Cytoskeleton</keyword>
<evidence type="ECO:0000256" key="4">
    <source>
        <dbReference type="ARBA" id="ARBA00023069"/>
    </source>
</evidence>
<accession>A0A9Q1BX39</accession>
<comment type="function">
    <text evidence="7">Microtubule inner protein (MIP) part of the dynein-decorated doublet microtubules (DMTs) in cilia axoneme, which is required for motile cilia beating.</text>
</comment>
<sequence>MTDEVAFRSMIRASGLAEEWTHTTDEKKFQQYGWRTTTKEDCYRPNTLVGNWNEERFDISKVRVPDTLPSQFGHYFDTTHKKSYVSQPKAVPKQLLHLAEQEPRAFPASQPELDQPGLKAEYNSFQTTSRAAFVDPRIRNRPL</sequence>
<comment type="subcellular location">
    <subcellularLocation>
        <location evidence="1">Cytoplasm</location>
        <location evidence="1">Cytoskeleton</location>
        <location evidence="1">Flagellum axoneme</location>
    </subcellularLocation>
</comment>
<evidence type="ECO:0000256" key="2">
    <source>
        <dbReference type="ARBA" id="ARBA00022490"/>
    </source>
</evidence>
<evidence type="ECO:0000256" key="1">
    <source>
        <dbReference type="ARBA" id="ARBA00004611"/>
    </source>
</evidence>
<dbReference type="GO" id="GO:0005634">
    <property type="term" value="C:nucleus"/>
    <property type="evidence" value="ECO:0007669"/>
    <property type="project" value="InterPro"/>
</dbReference>
<dbReference type="PANTHER" id="PTHR31180">
    <property type="entry name" value="CILIA- AND FLAGELLA-ASSOCIATED PROTEIN 107-RELATED"/>
    <property type="match status" value="1"/>
</dbReference>
<protein>
    <submittedName>
        <fullName evidence="9">UPF0686 protein C11orf1-like</fullName>
    </submittedName>
</protein>
<evidence type="ECO:0000256" key="3">
    <source>
        <dbReference type="ARBA" id="ARBA00022846"/>
    </source>
</evidence>
<dbReference type="OrthoDB" id="9970063at2759"/>
<proteinExistence type="predicted"/>
<dbReference type="GO" id="GO:0030317">
    <property type="term" value="P:flagellated sperm motility"/>
    <property type="evidence" value="ECO:0007669"/>
    <property type="project" value="InterPro"/>
</dbReference>
<dbReference type="PANTHER" id="PTHR31180:SF3">
    <property type="entry name" value="EXPRESSED SEQUENCE EH456644"/>
    <property type="match status" value="1"/>
</dbReference>